<reference evidence="2 3" key="1">
    <citation type="submission" date="2023-12" db="EMBL/GenBank/DDBJ databases">
        <title>Baltic Sea Cyanobacteria.</title>
        <authorList>
            <person name="Delbaje E."/>
            <person name="Fewer D.P."/>
            <person name="Shishido T.K."/>
        </authorList>
    </citation>
    <scope>NUCLEOTIDE SEQUENCE [LARGE SCALE GENOMIC DNA]</scope>
    <source>
        <strain evidence="2 3">UHCC 0281</strain>
    </source>
</reference>
<name>A0ABU5SW69_9CYAN</name>
<feature type="chain" id="PRO_5046512003" evidence="1">
    <location>
        <begin position="32"/>
        <end position="116"/>
    </location>
</feature>
<evidence type="ECO:0000256" key="1">
    <source>
        <dbReference type="SAM" id="SignalP"/>
    </source>
</evidence>
<dbReference type="RefSeq" id="WP_323356808.1">
    <property type="nucleotide sequence ID" value="NZ_JAYGHY010000026.1"/>
</dbReference>
<sequence>MAIRPSAELLAGLLAGVMPLALPLAAQPALAQAVSPNEPLAIEASPGLSPPACRLLVPKSEAVLQPLRIHPAQVPQKNSMGCLSAADARYGPDGCPSQLCGQKDGYQVPMPPQIGP</sequence>
<proteinExistence type="predicted"/>
<evidence type="ECO:0000313" key="3">
    <source>
        <dbReference type="Proteomes" id="UP001302329"/>
    </source>
</evidence>
<gene>
    <name evidence="2" type="ORF">VB739_09395</name>
</gene>
<keyword evidence="1" id="KW-0732">Signal</keyword>
<keyword evidence="3" id="KW-1185">Reference proteome</keyword>
<dbReference type="Proteomes" id="UP001302329">
    <property type="component" value="Unassembled WGS sequence"/>
</dbReference>
<organism evidence="2 3">
    <name type="scientific">Cyanobium gracile UHCC 0281</name>
    <dbReference type="NCBI Taxonomy" id="3110309"/>
    <lineage>
        <taxon>Bacteria</taxon>
        <taxon>Bacillati</taxon>
        <taxon>Cyanobacteriota</taxon>
        <taxon>Cyanophyceae</taxon>
        <taxon>Synechococcales</taxon>
        <taxon>Prochlorococcaceae</taxon>
        <taxon>Cyanobium</taxon>
    </lineage>
</organism>
<accession>A0ABU5SW69</accession>
<dbReference type="EMBL" id="JAYGHY010000026">
    <property type="protein sequence ID" value="MEA5442765.1"/>
    <property type="molecule type" value="Genomic_DNA"/>
</dbReference>
<evidence type="ECO:0000313" key="2">
    <source>
        <dbReference type="EMBL" id="MEA5442765.1"/>
    </source>
</evidence>
<protein>
    <submittedName>
        <fullName evidence="2">Uncharacterized protein</fullName>
    </submittedName>
</protein>
<feature type="signal peptide" evidence="1">
    <location>
        <begin position="1"/>
        <end position="31"/>
    </location>
</feature>
<comment type="caution">
    <text evidence="2">The sequence shown here is derived from an EMBL/GenBank/DDBJ whole genome shotgun (WGS) entry which is preliminary data.</text>
</comment>